<evidence type="ECO:0000313" key="8">
    <source>
        <dbReference type="EMBL" id="RLU57280.1"/>
    </source>
</evidence>
<reference evidence="7 9" key="1">
    <citation type="journal article" date="2014" name="Genome Announc.">
        <title>Complete Genome Sequence of a Virulent Strain, Streptococcus iniae ISET0901, Isolated from Diseased Tilapia.</title>
        <authorList>
            <person name="Pridgeon J.W."/>
            <person name="Zhang D."/>
            <person name="Zhang L."/>
        </authorList>
    </citation>
    <scope>NUCLEOTIDE SEQUENCE [LARGE SCALE GENOMIC DNA]</scope>
    <source>
        <strain evidence="7 9">ISET0901</strain>
    </source>
</reference>
<keyword evidence="9" id="KW-1185">Reference proteome</keyword>
<dbReference type="KEGG" id="sio:DW64_04120"/>
<dbReference type="SUPFAM" id="SSF53850">
    <property type="entry name" value="Periplasmic binding protein-like II"/>
    <property type="match status" value="1"/>
</dbReference>
<feature type="chain" id="PRO_5038950742" evidence="5">
    <location>
        <begin position="20"/>
        <end position="284"/>
    </location>
</feature>
<dbReference type="Proteomes" id="UP000025245">
    <property type="component" value="Chromosome"/>
</dbReference>
<dbReference type="PANTHER" id="PTHR35936">
    <property type="entry name" value="MEMBRANE-BOUND LYTIC MUREIN TRANSGLYCOSYLASE F"/>
    <property type="match status" value="1"/>
</dbReference>
<evidence type="ECO:0000256" key="4">
    <source>
        <dbReference type="RuleBase" id="RU003744"/>
    </source>
</evidence>
<dbReference type="Proteomes" id="UP000269148">
    <property type="component" value="Unassembled WGS sequence"/>
</dbReference>
<dbReference type="EMBL" id="CP007586">
    <property type="protein sequence ID" value="AHY15660.1"/>
    <property type="molecule type" value="Genomic_DNA"/>
</dbReference>
<evidence type="ECO:0000256" key="2">
    <source>
        <dbReference type="ARBA" id="ARBA00010333"/>
    </source>
</evidence>
<dbReference type="PROSITE" id="PS01039">
    <property type="entry name" value="SBP_BACTERIAL_3"/>
    <property type="match status" value="1"/>
</dbReference>
<comment type="similarity">
    <text evidence="2 4">Belongs to the bacterial solute-binding protein 3 family.</text>
</comment>
<accession>A0A3L8GJB6</accession>
<evidence type="ECO:0000256" key="5">
    <source>
        <dbReference type="SAM" id="SignalP"/>
    </source>
</evidence>
<evidence type="ECO:0000256" key="3">
    <source>
        <dbReference type="ARBA" id="ARBA00022729"/>
    </source>
</evidence>
<dbReference type="EMBL" id="QLQD01000044">
    <property type="protein sequence ID" value="RLU57280.1"/>
    <property type="molecule type" value="Genomic_DNA"/>
</dbReference>
<feature type="signal peptide" evidence="5">
    <location>
        <begin position="1"/>
        <end position="19"/>
    </location>
</feature>
<proteinExistence type="inferred from homology"/>
<dbReference type="KEGG" id="siq:DQ08_04130"/>
<evidence type="ECO:0000256" key="1">
    <source>
        <dbReference type="ARBA" id="ARBA00004196"/>
    </source>
</evidence>
<evidence type="ECO:0000259" key="6">
    <source>
        <dbReference type="SMART" id="SM00062"/>
    </source>
</evidence>
<comment type="subcellular location">
    <subcellularLocation>
        <location evidence="1">Cell envelope</location>
    </subcellularLocation>
</comment>
<dbReference type="RefSeq" id="WP_003099379.1">
    <property type="nucleotide sequence ID" value="NZ_CP010783.1"/>
</dbReference>
<feature type="domain" description="Solute-binding protein family 3/N-terminal" evidence="6">
    <location>
        <begin position="41"/>
        <end position="265"/>
    </location>
</feature>
<evidence type="ECO:0000313" key="9">
    <source>
        <dbReference type="Proteomes" id="UP000025245"/>
    </source>
</evidence>
<sequence>MFKKLTLVFTLFASLLFLAACSSNKDNTSKAQWDAIQKKGEIKVATSGTLYPQSFHDKKSNDLTGYDVEIIKEVGKRLGLKISFTEMGVDGMLTALNSGQIDMAGYSIEKDSKNAKKFLYTDSHKYSFGSMIVRQSDDSGIKSLNDLKGKKAAGASTTSYMKVAKKYGAELVIYDNVTNDVYLQDVANGRTDVILNDFYLQSMASKALPEIPVKVLKDVYYNPSESNFAIKLGNSELQKKVNDTIKEMKKDGTLTKLSEQFFAGQDVSKEKKYNFKKVDVSDIE</sequence>
<evidence type="ECO:0000313" key="10">
    <source>
        <dbReference type="Proteomes" id="UP000269148"/>
    </source>
</evidence>
<dbReference type="Pfam" id="PF00497">
    <property type="entry name" value="SBP_bac_3"/>
    <property type="match status" value="1"/>
</dbReference>
<gene>
    <name evidence="8" type="ORF">DIY07_04540</name>
    <name evidence="7" type="ORF">DQ08_04130</name>
</gene>
<dbReference type="KEGG" id="siz:SI82_04350"/>
<organism evidence="8 10">
    <name type="scientific">Streptococcus iniae</name>
    <name type="common">Streptococcus shiloi</name>
    <dbReference type="NCBI Taxonomy" id="1346"/>
    <lineage>
        <taxon>Bacteria</taxon>
        <taxon>Bacillati</taxon>
        <taxon>Bacillota</taxon>
        <taxon>Bacilli</taxon>
        <taxon>Lactobacillales</taxon>
        <taxon>Streptococcaceae</taxon>
        <taxon>Streptococcus</taxon>
    </lineage>
</organism>
<dbReference type="AlphaFoldDB" id="A0A3L8GJB6"/>
<dbReference type="PROSITE" id="PS51257">
    <property type="entry name" value="PROKAR_LIPOPROTEIN"/>
    <property type="match status" value="1"/>
</dbReference>
<keyword evidence="3 5" id="KW-0732">Signal</keyword>
<dbReference type="SMR" id="A0A3L8GJB6"/>
<dbReference type="PANTHER" id="PTHR35936:SF34">
    <property type="entry name" value="ABC TRANSPORTER EXTRACELLULAR-BINDING PROTEIN YCKB-RELATED"/>
    <property type="match status" value="1"/>
</dbReference>
<dbReference type="InterPro" id="IPR018313">
    <property type="entry name" value="SBP_3_CS"/>
</dbReference>
<evidence type="ECO:0000313" key="7">
    <source>
        <dbReference type="EMBL" id="AHY15660.1"/>
    </source>
</evidence>
<dbReference type="OrthoDB" id="8613538at2"/>
<dbReference type="STRING" id="1346.BMF34_04225"/>
<dbReference type="SMART" id="SM00062">
    <property type="entry name" value="PBPb"/>
    <property type="match status" value="1"/>
</dbReference>
<reference evidence="8 10" key="2">
    <citation type="submission" date="2018-06" db="EMBL/GenBank/DDBJ databases">
        <title>Mutators as drivers of adaptation in pathogenic bacteria and a risk factor for host jumps and vaccine escape.</title>
        <authorList>
            <person name="Barnes A.C."/>
            <person name="Silayeva O."/>
        </authorList>
    </citation>
    <scope>NUCLEOTIDE SEQUENCE [LARGE SCALE GENOMIC DNA]</scope>
    <source>
        <strain evidence="8 10">QMA0445</strain>
    </source>
</reference>
<dbReference type="GO" id="GO:0030313">
    <property type="term" value="C:cell envelope"/>
    <property type="evidence" value="ECO:0007669"/>
    <property type="project" value="UniProtKB-SubCell"/>
</dbReference>
<dbReference type="Gene3D" id="3.40.190.10">
    <property type="entry name" value="Periplasmic binding protein-like II"/>
    <property type="match status" value="2"/>
</dbReference>
<dbReference type="GeneID" id="35765912"/>
<protein>
    <submittedName>
        <fullName evidence="8">Amino acid ABC transporter substrate-binding protein</fullName>
    </submittedName>
</protein>
<name>A0A3L8GJB6_STRIN</name>
<dbReference type="InterPro" id="IPR001638">
    <property type="entry name" value="Solute-binding_3/MltF_N"/>
</dbReference>